<keyword evidence="3" id="KW-1133">Transmembrane helix</keyword>
<dbReference type="GO" id="GO:0019887">
    <property type="term" value="F:protein kinase regulator activity"/>
    <property type="evidence" value="ECO:0007669"/>
    <property type="project" value="TreeGrafter"/>
</dbReference>
<keyword evidence="5" id="KW-1185">Reference proteome</keyword>
<organism evidence="4 5">
    <name type="scientific">Populus tomentosa</name>
    <name type="common">Chinese white poplar</name>
    <dbReference type="NCBI Taxonomy" id="118781"/>
    <lineage>
        <taxon>Eukaryota</taxon>
        <taxon>Viridiplantae</taxon>
        <taxon>Streptophyta</taxon>
        <taxon>Embryophyta</taxon>
        <taxon>Tracheophyta</taxon>
        <taxon>Spermatophyta</taxon>
        <taxon>Magnoliopsida</taxon>
        <taxon>eudicotyledons</taxon>
        <taxon>Gunneridae</taxon>
        <taxon>Pentapetalae</taxon>
        <taxon>rosids</taxon>
        <taxon>fabids</taxon>
        <taxon>Malpighiales</taxon>
        <taxon>Salicaceae</taxon>
        <taxon>Saliceae</taxon>
        <taxon>Populus</taxon>
    </lineage>
</organism>
<dbReference type="OrthoDB" id="5148094at2759"/>
<gene>
    <name evidence="4" type="ORF">POTOM_059142</name>
</gene>
<keyword evidence="1" id="KW-0677">Repeat</keyword>
<sequence>MEFHGGDKVEVCSEEEGFLGSYDAATAAKNLVEEEDMSKHLIETHHKASAKTHRWSTLFNGLNLRTHPTPKPLTRPLKPSPPLLIIFFFFKPNAFLVDGATISFVTISNARFLLDAENQNHIRSADIWHYVFLVWDSFAGAGIGVANYWVKLIFLSFLVFLHSSSLSPSKSPRTKLLGMLQVIQGVLVLGKVLILREAGFVLGCPYPSSLFGGIGVLLLEPIQEYHVSGIPLIKFVDPSLQLPIVSDVAYETLVKLSRCTAAPLCHWALDIATTLHLIVTKDVSVFLDLIPIAGDREANESPSLGLFERIINGLFVSCKPGPLPVDSFTIVFPVNNGAHSIITQEDPSLGLFERIINGLSVSCKPGPLPVDSFTFVFPIMEHILLSPKKTGLHDDVLRILYLHMHPLLPLPRLRMLSGSIGPALNELCLGLQPEEVAPALYVYAKDVHVRMACLNAIKCIPVVASLSVLENVEVATSLWIALHDPEKSTLDILTLLLDSRISCRFLVAEAAEDIWDRYGRHDFGTNYSGLFKALSHIDYNVRLAAAEALAAALDENPDTIQESLSTLFSLYIRDAGFGEDTVDAGWLGRQGIALALHSAADVLRTKDFPVVMTFLISRALLLSNPENTAVTNGGDLNADVRGRMINAGIIIIDKHGRDNVSLLFPIFENYLNKKASDEEKYDLIREGVVIFTGALAKHLAKDDPKVHAVVEKLLDVLNTPSEAVQRAVSFCLSPLMQSKKDDAPALVSRLLDQLMNSDKYGECRGAAFGLAGVVKVYGISCLKKYGITAAIRESLADRSSVKHREGAQLAFECLCETLGKLFEPYVIQMLPLLLVSFSDQVVAVHEAAECAARSMMSQLSAQGVKLVLPSILKTTFINSIDAPSLALLVPIVHRGLRERSAETKKKAAQIVGNMFSLVTEPKDMIPYIGLLLLEVKKVLVDAIPEVRSVAARAIGSLIRGMGKENFPDLVPWLFDSLKTDNSNVECSGAAQGLSETKAINLKMNTCYDYDVILPEENTSFRNLQTSFNRVYLSSGLLFIYLQVLSALGTRYFEHVLPDIIRNCSHQKASVRDGYLTLFKYLPRSLGVQFQNYLQQVLPAILDGRSADENEICRDGQHWVLAMSWWTHCANNVCIHSLAMFLCIFLALD</sequence>
<dbReference type="AlphaFoldDB" id="A0A8X8BZN0"/>
<comment type="caution">
    <text evidence="4">The sequence shown here is derived from an EMBL/GenBank/DDBJ whole genome shotgun (WGS) entry which is preliminary data.</text>
</comment>
<protein>
    <recommendedName>
        <fullName evidence="6">ILITYHIA</fullName>
    </recommendedName>
</protein>
<feature type="transmembrane region" description="Helical" evidence="3">
    <location>
        <begin position="83"/>
        <end position="107"/>
    </location>
</feature>
<name>A0A8X8BZN0_POPTO</name>
<dbReference type="GO" id="GO:0005829">
    <property type="term" value="C:cytosol"/>
    <property type="evidence" value="ECO:0007669"/>
    <property type="project" value="TreeGrafter"/>
</dbReference>
<evidence type="ECO:0000313" key="4">
    <source>
        <dbReference type="EMBL" id="KAG6737614.1"/>
    </source>
</evidence>
<reference evidence="4" key="1">
    <citation type="journal article" date="2020" name="bioRxiv">
        <title>Hybrid origin of Populus tomentosa Carr. identified through genome sequencing and phylogenomic analysis.</title>
        <authorList>
            <person name="An X."/>
            <person name="Gao K."/>
            <person name="Chen Z."/>
            <person name="Li J."/>
            <person name="Yang X."/>
            <person name="Yang X."/>
            <person name="Zhou J."/>
            <person name="Guo T."/>
            <person name="Zhao T."/>
            <person name="Huang S."/>
            <person name="Miao D."/>
            <person name="Khan W.U."/>
            <person name="Rao P."/>
            <person name="Ye M."/>
            <person name="Lei B."/>
            <person name="Liao W."/>
            <person name="Wang J."/>
            <person name="Ji L."/>
            <person name="Li Y."/>
            <person name="Guo B."/>
            <person name="Mustafa N.S."/>
            <person name="Li S."/>
            <person name="Yun Q."/>
            <person name="Keller S.R."/>
            <person name="Mao J."/>
            <person name="Zhang R."/>
            <person name="Strauss S.H."/>
        </authorList>
    </citation>
    <scope>NUCLEOTIDE SEQUENCE</scope>
    <source>
        <strain evidence="4">GM15</strain>
        <tissue evidence="4">Leaf</tissue>
    </source>
</reference>
<keyword evidence="3" id="KW-0812">Transmembrane</keyword>
<dbReference type="InterPro" id="IPR021133">
    <property type="entry name" value="HEAT_type_2"/>
</dbReference>
<dbReference type="GO" id="GO:0006417">
    <property type="term" value="P:regulation of translation"/>
    <property type="evidence" value="ECO:0007669"/>
    <property type="project" value="TreeGrafter"/>
</dbReference>
<keyword evidence="3" id="KW-0472">Membrane</keyword>
<evidence type="ECO:0000313" key="5">
    <source>
        <dbReference type="Proteomes" id="UP000886885"/>
    </source>
</evidence>
<evidence type="ECO:0008006" key="6">
    <source>
        <dbReference type="Google" id="ProtNLM"/>
    </source>
</evidence>
<dbReference type="PANTHER" id="PTHR23346:SF7">
    <property type="entry name" value="STALLED RIBOSOME SENSOR GCN1"/>
    <property type="match status" value="1"/>
</dbReference>
<evidence type="ECO:0000256" key="2">
    <source>
        <dbReference type="PROSITE-ProRule" id="PRU00103"/>
    </source>
</evidence>
<dbReference type="Proteomes" id="UP000886885">
    <property type="component" value="Chromosome 19D"/>
</dbReference>
<dbReference type="PANTHER" id="PTHR23346">
    <property type="entry name" value="TRANSLATIONAL ACTIVATOR GCN1-RELATED"/>
    <property type="match status" value="1"/>
</dbReference>
<dbReference type="EMBL" id="JAAWWB010000038">
    <property type="protein sequence ID" value="KAG6737614.1"/>
    <property type="molecule type" value="Genomic_DNA"/>
</dbReference>
<feature type="transmembrane region" description="Helical" evidence="3">
    <location>
        <begin position="127"/>
        <end position="155"/>
    </location>
</feature>
<proteinExistence type="predicted"/>
<dbReference type="GO" id="GO:0034198">
    <property type="term" value="P:cellular response to amino acid starvation"/>
    <property type="evidence" value="ECO:0007669"/>
    <property type="project" value="TreeGrafter"/>
</dbReference>
<dbReference type="Pfam" id="PF24984">
    <property type="entry name" value="HEAT_EF3_GNC1"/>
    <property type="match status" value="1"/>
</dbReference>
<dbReference type="PROSITE" id="PS50077">
    <property type="entry name" value="HEAT_REPEAT"/>
    <property type="match status" value="1"/>
</dbReference>
<evidence type="ECO:0000256" key="3">
    <source>
        <dbReference type="SAM" id="Phobius"/>
    </source>
</evidence>
<feature type="repeat" description="HEAT" evidence="2">
    <location>
        <begin position="931"/>
        <end position="969"/>
    </location>
</feature>
<evidence type="ECO:0000256" key="1">
    <source>
        <dbReference type="ARBA" id="ARBA00022737"/>
    </source>
</evidence>
<accession>A0A8X8BZN0</accession>